<reference evidence="2 3" key="1">
    <citation type="submission" date="2024-01" db="EMBL/GenBank/DDBJ databases">
        <title>Maribacter spp. originated from different algae showed divergent polysaccharides utilization ability.</title>
        <authorList>
            <person name="Wang H."/>
            <person name="Wu Y."/>
        </authorList>
    </citation>
    <scope>NUCLEOTIDE SEQUENCE [LARGE SCALE GENOMIC DNA]</scope>
    <source>
        <strain evidence="2 3">PR1</strain>
    </source>
</reference>
<keyword evidence="3" id="KW-1185">Reference proteome</keyword>
<accession>A0ABU7IVE7</accession>
<evidence type="ECO:0000256" key="1">
    <source>
        <dbReference type="SAM" id="SignalP"/>
    </source>
</evidence>
<name>A0ABU7IVE7_9FLAO</name>
<evidence type="ECO:0000313" key="3">
    <source>
        <dbReference type="Proteomes" id="UP001356308"/>
    </source>
</evidence>
<dbReference type="InterPro" id="IPR052030">
    <property type="entry name" value="Peptidase_M20/M20A_hydrolases"/>
</dbReference>
<dbReference type="Gene3D" id="3.30.70.360">
    <property type="match status" value="1"/>
</dbReference>
<gene>
    <name evidence="2" type="ORF">V1I91_12310</name>
</gene>
<feature type="chain" id="PRO_5046197914" evidence="1">
    <location>
        <begin position="21"/>
        <end position="528"/>
    </location>
</feature>
<keyword evidence="1" id="KW-0732">Signal</keyword>
<dbReference type="NCBIfam" id="TIGR01891">
    <property type="entry name" value="amidohydrolases"/>
    <property type="match status" value="1"/>
</dbReference>
<dbReference type="RefSeq" id="WP_272651553.1">
    <property type="nucleotide sequence ID" value="NZ_JAZDDG010000005.1"/>
</dbReference>
<dbReference type="EMBL" id="JAZDDG010000005">
    <property type="protein sequence ID" value="MEE1976860.1"/>
    <property type="molecule type" value="Genomic_DNA"/>
</dbReference>
<dbReference type="InterPro" id="IPR017439">
    <property type="entry name" value="Amidohydrolase"/>
</dbReference>
<dbReference type="PANTHER" id="PTHR30575">
    <property type="entry name" value="PEPTIDASE M20"/>
    <property type="match status" value="1"/>
</dbReference>
<dbReference type="Gene3D" id="3.40.630.10">
    <property type="entry name" value="Zn peptidases"/>
    <property type="match status" value="2"/>
</dbReference>
<dbReference type="Proteomes" id="UP001356308">
    <property type="component" value="Unassembled WGS sequence"/>
</dbReference>
<protein>
    <submittedName>
        <fullName evidence="2">Amidohydrolase</fullName>
    </submittedName>
</protein>
<comment type="caution">
    <text evidence="2">The sequence shown here is derived from an EMBL/GenBank/DDBJ whole genome shotgun (WGS) entry which is preliminary data.</text>
</comment>
<dbReference type="PANTHER" id="PTHR30575:SF0">
    <property type="entry name" value="XAA-ARG DIPEPTIDASE"/>
    <property type="match status" value="1"/>
</dbReference>
<evidence type="ECO:0000313" key="2">
    <source>
        <dbReference type="EMBL" id="MEE1976860.1"/>
    </source>
</evidence>
<proteinExistence type="predicted"/>
<dbReference type="InterPro" id="IPR036264">
    <property type="entry name" value="Bact_exopeptidase_dim_dom"/>
</dbReference>
<feature type="signal peptide" evidence="1">
    <location>
        <begin position="1"/>
        <end position="20"/>
    </location>
</feature>
<dbReference type="SUPFAM" id="SSF55031">
    <property type="entry name" value="Bacterial exopeptidase dimerisation domain"/>
    <property type="match status" value="1"/>
</dbReference>
<sequence>MTKKKVLVVICLCGTMMSFAQKKYSKRQIEKFKSEATTIIENNKKNAQVMVDKVFSFAELGFQEVETSKYLTDMLEDNGFEIEHSISGIPTAWFAKWSNGEGPVIALGSDVDCIPKASQYPGVAYHKPIVDGAPGHGEGHNSGNPLNIMSALAVKEIMEKENIGGTLILWPGIAEELVAAKAWYVRDGLFDDIDMCIFTHVSNNLSVSYGPTRGTGLISVEYAFEGEAAHSAGSPWRGRSALDAAELMNIAWNYKREHLHPLKRSHSIFTDAGDQPNVVPSKAAIWFYFRDIKYEGIMEMYALANDMAKGAALMTGTTMTSKVLGTAWPRHYNKVIAETMYDNIKEVGLPEWSEADQTLAKAVQKEVASEKIEGLPTELSPLGLPVEEPISGGSDDIGDISWKVPTVTMRFPSNIPGLQGHHWSNAIAMATPIAHKGVVAGAKAEAMTILDFLLKPELLEGAWDYFKNVQQKETTYKPMIAEDDMPPIYLNTEKQGQFRKELEKFYYDETKYDSYLEQLGVEYPTVKE</sequence>
<dbReference type="SUPFAM" id="SSF53187">
    <property type="entry name" value="Zn-dependent exopeptidases"/>
    <property type="match status" value="1"/>
</dbReference>
<organism evidence="2 3">
    <name type="scientific">Maribacter cobaltidurans</name>
    <dbReference type="NCBI Taxonomy" id="1178778"/>
    <lineage>
        <taxon>Bacteria</taxon>
        <taxon>Pseudomonadati</taxon>
        <taxon>Bacteroidota</taxon>
        <taxon>Flavobacteriia</taxon>
        <taxon>Flavobacteriales</taxon>
        <taxon>Flavobacteriaceae</taxon>
        <taxon>Maribacter</taxon>
    </lineage>
</organism>